<dbReference type="Pfam" id="PF03466">
    <property type="entry name" value="LysR_substrate"/>
    <property type="match status" value="1"/>
</dbReference>
<evidence type="ECO:0000256" key="4">
    <source>
        <dbReference type="ARBA" id="ARBA00023163"/>
    </source>
</evidence>
<dbReference type="PANTHER" id="PTHR30537:SF5">
    <property type="entry name" value="HTH-TYPE TRANSCRIPTIONAL ACTIVATOR TTDR-RELATED"/>
    <property type="match status" value="1"/>
</dbReference>
<name>A0A837G401_9VIBR</name>
<dbReference type="GO" id="GO:0003700">
    <property type="term" value="F:DNA-binding transcription factor activity"/>
    <property type="evidence" value="ECO:0007669"/>
    <property type="project" value="InterPro"/>
</dbReference>
<dbReference type="AlphaFoldDB" id="A0A837G401"/>
<dbReference type="FunFam" id="1.10.10.10:FF:000001">
    <property type="entry name" value="LysR family transcriptional regulator"/>
    <property type="match status" value="1"/>
</dbReference>
<dbReference type="InterPro" id="IPR000847">
    <property type="entry name" value="LysR_HTH_N"/>
</dbReference>
<keyword evidence="2" id="KW-0805">Transcription regulation</keyword>
<dbReference type="SUPFAM" id="SSF53850">
    <property type="entry name" value="Periplasmic binding protein-like II"/>
    <property type="match status" value="1"/>
</dbReference>
<dbReference type="SUPFAM" id="SSF46785">
    <property type="entry name" value="Winged helix' DNA-binding domain"/>
    <property type="match status" value="1"/>
</dbReference>
<evidence type="ECO:0000313" key="5">
    <source>
        <dbReference type="EMBL" id="KJY71125.1"/>
    </source>
</evidence>
<dbReference type="PROSITE" id="PS50931">
    <property type="entry name" value="HTH_LYSR"/>
    <property type="match status" value="1"/>
</dbReference>
<dbReference type="PANTHER" id="PTHR30537">
    <property type="entry name" value="HTH-TYPE TRANSCRIPTIONAL REGULATOR"/>
    <property type="match status" value="1"/>
</dbReference>
<comment type="similarity">
    <text evidence="1">Belongs to the LysR transcriptional regulatory family.</text>
</comment>
<dbReference type="Gene3D" id="1.10.10.10">
    <property type="entry name" value="Winged helix-like DNA-binding domain superfamily/Winged helix DNA-binding domain"/>
    <property type="match status" value="1"/>
</dbReference>
<gene>
    <name evidence="5" type="ORF">TW71_13970</name>
</gene>
<dbReference type="GO" id="GO:0006351">
    <property type="term" value="P:DNA-templated transcription"/>
    <property type="evidence" value="ECO:0007669"/>
    <property type="project" value="TreeGrafter"/>
</dbReference>
<keyword evidence="3" id="KW-0238">DNA-binding</keyword>
<evidence type="ECO:0000256" key="2">
    <source>
        <dbReference type="ARBA" id="ARBA00023015"/>
    </source>
</evidence>
<accession>A0A837G401</accession>
<dbReference type="InterPro" id="IPR005119">
    <property type="entry name" value="LysR_subst-bd"/>
</dbReference>
<evidence type="ECO:0000256" key="3">
    <source>
        <dbReference type="ARBA" id="ARBA00023125"/>
    </source>
</evidence>
<dbReference type="InterPro" id="IPR036388">
    <property type="entry name" value="WH-like_DNA-bd_sf"/>
</dbReference>
<sequence>MNKHKQMMIFKAIVEAGSISKAAEKLELSKSVLSTHLKQLESELATDLLKRTTRKQSLTPAGERFYQHCITMNDVMSTAWDDIRQLQKEPSGKLSITAPIALMESIVVPALSDAFAPFPGVSLNLVAEDKQLDLMQHDIDLAIRVGESPDSNVKQKRIGQFRDVLCQSVESHQSPETAKYIANNWQPKTITHLFHDINGDNATELSYLTHHKVNTVSQVASLIRQDMGIGLLPDFMLSQYPDLRPCFKQKQLMHNNVYALHPYSKSPPTSVIRAIDAIEKRLKSVTEF</sequence>
<evidence type="ECO:0000256" key="1">
    <source>
        <dbReference type="ARBA" id="ARBA00009437"/>
    </source>
</evidence>
<dbReference type="RefSeq" id="WP_045986286.1">
    <property type="nucleotide sequence ID" value="NZ_CP063052.1"/>
</dbReference>
<dbReference type="Gene3D" id="3.40.190.290">
    <property type="match status" value="1"/>
</dbReference>
<dbReference type="InterPro" id="IPR036390">
    <property type="entry name" value="WH_DNA-bd_sf"/>
</dbReference>
<dbReference type="GO" id="GO:0043565">
    <property type="term" value="F:sequence-specific DNA binding"/>
    <property type="evidence" value="ECO:0007669"/>
    <property type="project" value="TreeGrafter"/>
</dbReference>
<comment type="caution">
    <text evidence="5">The sequence shown here is derived from an EMBL/GenBank/DDBJ whole genome shotgun (WGS) entry which is preliminary data.</text>
</comment>
<keyword evidence="4" id="KW-0804">Transcription</keyword>
<proteinExistence type="inferred from homology"/>
<organism evidence="5">
    <name type="scientific">Vibrio coralliilyticus</name>
    <dbReference type="NCBI Taxonomy" id="190893"/>
    <lineage>
        <taxon>Bacteria</taxon>
        <taxon>Pseudomonadati</taxon>
        <taxon>Pseudomonadota</taxon>
        <taxon>Gammaproteobacteria</taxon>
        <taxon>Vibrionales</taxon>
        <taxon>Vibrionaceae</taxon>
        <taxon>Vibrio</taxon>
    </lineage>
</organism>
<reference evidence="5" key="1">
    <citation type="journal article" date="2015" name="BMC Genomics">
        <title>Genome mining reveals unlocked bioactive potential of marine Gram-negative bacteria.</title>
        <authorList>
            <person name="Machado H."/>
            <person name="Sonnenschein E.C."/>
            <person name="Melchiorsen J."/>
            <person name="Gram L."/>
        </authorList>
    </citation>
    <scope>NUCLEOTIDE SEQUENCE</scope>
    <source>
        <strain evidence="5">S2052</strain>
    </source>
</reference>
<dbReference type="Pfam" id="PF00126">
    <property type="entry name" value="HTH_1"/>
    <property type="match status" value="1"/>
</dbReference>
<protein>
    <submittedName>
        <fullName evidence="5">Transcriptional regulator</fullName>
    </submittedName>
</protein>
<dbReference type="InterPro" id="IPR058163">
    <property type="entry name" value="LysR-type_TF_proteobact-type"/>
</dbReference>
<dbReference type="EMBL" id="JXXR01000016">
    <property type="protein sequence ID" value="KJY71125.1"/>
    <property type="molecule type" value="Genomic_DNA"/>
</dbReference>